<evidence type="ECO:0000313" key="3">
    <source>
        <dbReference type="EMBL" id="HJA99210.1"/>
    </source>
</evidence>
<evidence type="ECO:0008006" key="5">
    <source>
        <dbReference type="Google" id="ProtNLM"/>
    </source>
</evidence>
<evidence type="ECO:0000256" key="2">
    <source>
        <dbReference type="SAM" id="Phobius"/>
    </source>
</evidence>
<feature type="compositionally biased region" description="Basic and acidic residues" evidence="1">
    <location>
        <begin position="218"/>
        <end position="231"/>
    </location>
</feature>
<dbReference type="EMBL" id="DWYR01000017">
    <property type="protein sequence ID" value="HJA99210.1"/>
    <property type="molecule type" value="Genomic_DNA"/>
</dbReference>
<feature type="transmembrane region" description="Helical" evidence="2">
    <location>
        <begin position="133"/>
        <end position="154"/>
    </location>
</feature>
<comment type="caution">
    <text evidence="3">The sequence shown here is derived from an EMBL/GenBank/DDBJ whole genome shotgun (WGS) entry which is preliminary data.</text>
</comment>
<reference evidence="3" key="2">
    <citation type="submission" date="2021-04" db="EMBL/GenBank/DDBJ databases">
        <authorList>
            <person name="Gilroy R."/>
        </authorList>
    </citation>
    <scope>NUCLEOTIDE SEQUENCE</scope>
    <source>
        <strain evidence="3">CHK169-11906</strain>
    </source>
</reference>
<proteinExistence type="predicted"/>
<keyword evidence="2" id="KW-1133">Transmembrane helix</keyword>
<accession>A0A9D2L4R2</accession>
<evidence type="ECO:0000313" key="4">
    <source>
        <dbReference type="Proteomes" id="UP000824259"/>
    </source>
</evidence>
<sequence>MMQAEVNKIVYNALIEGRDIWFPGVGSLVLEHRSAWRSSPKRLERPVRRVAFLSERKGVSLVDLIAEAGGCDRVTAESLYTRWLDKTRNEKGLSIAGVGVLEHKWFTPDPNLDMVLNPLGHDAVVLKPRSSRAAVTLVVSLLLLGAVGYGVWWLKSIPRTDAASEIEVAQQESVPEKSTQRPSVGFNANLPETQTTGAGIETARATDRMDSTRPVQPEQRDSIKSEPETKTAPRSLTVERMTSGRTYAVWGVFSTEANARRAVAELEESHPELLPRIYHYGAKWMVSLRESDSEEEIQDYINHAGADMKGVWPYSKR</sequence>
<dbReference type="AlphaFoldDB" id="A0A9D2L4R2"/>
<protein>
    <recommendedName>
        <fullName evidence="5">SPOR domain-containing protein</fullName>
    </recommendedName>
</protein>
<name>A0A9D2L4R2_9BACT</name>
<organism evidence="3 4">
    <name type="scientific">Candidatus Alistipes avicola</name>
    <dbReference type="NCBI Taxonomy" id="2838432"/>
    <lineage>
        <taxon>Bacteria</taxon>
        <taxon>Pseudomonadati</taxon>
        <taxon>Bacteroidota</taxon>
        <taxon>Bacteroidia</taxon>
        <taxon>Bacteroidales</taxon>
        <taxon>Rikenellaceae</taxon>
        <taxon>Alistipes</taxon>
    </lineage>
</organism>
<evidence type="ECO:0000256" key="1">
    <source>
        <dbReference type="SAM" id="MobiDB-lite"/>
    </source>
</evidence>
<dbReference type="Proteomes" id="UP000824259">
    <property type="component" value="Unassembled WGS sequence"/>
</dbReference>
<feature type="region of interest" description="Disordered" evidence="1">
    <location>
        <begin position="169"/>
        <end position="233"/>
    </location>
</feature>
<reference evidence="3" key="1">
    <citation type="journal article" date="2021" name="PeerJ">
        <title>Extensive microbial diversity within the chicken gut microbiome revealed by metagenomics and culture.</title>
        <authorList>
            <person name="Gilroy R."/>
            <person name="Ravi A."/>
            <person name="Getino M."/>
            <person name="Pursley I."/>
            <person name="Horton D.L."/>
            <person name="Alikhan N.F."/>
            <person name="Baker D."/>
            <person name="Gharbi K."/>
            <person name="Hall N."/>
            <person name="Watson M."/>
            <person name="Adriaenssens E.M."/>
            <person name="Foster-Nyarko E."/>
            <person name="Jarju S."/>
            <person name="Secka A."/>
            <person name="Antonio M."/>
            <person name="Oren A."/>
            <person name="Chaudhuri R.R."/>
            <person name="La Ragione R."/>
            <person name="Hildebrand F."/>
            <person name="Pallen M.J."/>
        </authorList>
    </citation>
    <scope>NUCLEOTIDE SEQUENCE</scope>
    <source>
        <strain evidence="3">CHK169-11906</strain>
    </source>
</reference>
<gene>
    <name evidence="3" type="ORF">H9779_06395</name>
</gene>
<keyword evidence="2" id="KW-0472">Membrane</keyword>
<keyword evidence="2" id="KW-0812">Transmembrane</keyword>